<feature type="binding site" evidence="12">
    <location>
        <position position="8"/>
    </location>
    <ligand>
        <name>Mg(2+)</name>
        <dbReference type="ChEBI" id="CHEBI:18420"/>
        <label>1</label>
    </ligand>
</feature>
<dbReference type="Gene3D" id="3.30.420.10">
    <property type="entry name" value="Ribonuclease H-like superfamily/Ribonuclease H"/>
    <property type="match status" value="2"/>
</dbReference>
<keyword evidence="3 12" id="KW-0479">Metal-binding</keyword>
<keyword evidence="7 12" id="KW-0694">RNA-binding</keyword>
<gene>
    <name evidence="12" type="primary">cas9</name>
    <name evidence="14" type="ORF">I595_6</name>
</gene>
<keyword evidence="6 12" id="KW-0460">Magnesium</keyword>
<evidence type="ECO:0000313" key="15">
    <source>
        <dbReference type="Proteomes" id="UP000050280"/>
    </source>
</evidence>
<evidence type="ECO:0000256" key="3">
    <source>
        <dbReference type="ARBA" id="ARBA00022723"/>
    </source>
</evidence>
<dbReference type="GO" id="GO:0003723">
    <property type="term" value="F:RNA binding"/>
    <property type="evidence" value="ECO:0007669"/>
    <property type="project" value="UniProtKB-UniRule"/>
</dbReference>
<dbReference type="InterPro" id="IPR041383">
    <property type="entry name" value="RuvC_III"/>
</dbReference>
<comment type="similarity">
    <text evidence="12">Belongs to the CRISPR-associated Cas9 family.</text>
</comment>
<dbReference type="InterPro" id="IPR032239">
    <property type="entry name" value="Cas9-BH"/>
</dbReference>
<dbReference type="RefSeq" id="WP_054557349.1">
    <property type="nucleotide sequence ID" value="NZ_LDJX01000001.1"/>
</dbReference>
<dbReference type="Pfam" id="PF16593">
    <property type="entry name" value="Cas9-BH"/>
    <property type="match status" value="1"/>
</dbReference>
<dbReference type="Pfam" id="PF18541">
    <property type="entry name" value="RuvC_III"/>
    <property type="match status" value="1"/>
</dbReference>
<name>A0A0P7AYC1_9FLAO</name>
<dbReference type="InterPro" id="IPR028629">
    <property type="entry name" value="Cas9"/>
</dbReference>
<evidence type="ECO:0000256" key="5">
    <source>
        <dbReference type="ARBA" id="ARBA00022801"/>
    </source>
</evidence>
<dbReference type="EMBL" id="LDJX01000001">
    <property type="protein sequence ID" value="KPM33104.1"/>
    <property type="molecule type" value="Genomic_DNA"/>
</dbReference>
<evidence type="ECO:0000256" key="2">
    <source>
        <dbReference type="ARBA" id="ARBA00022722"/>
    </source>
</evidence>
<dbReference type="NCBIfam" id="TIGR01865">
    <property type="entry name" value="cas_Csn1"/>
    <property type="match status" value="2"/>
</dbReference>
<dbReference type="InterPro" id="IPR003615">
    <property type="entry name" value="HNH_nuc"/>
</dbReference>
<evidence type="ECO:0000256" key="6">
    <source>
        <dbReference type="ARBA" id="ARBA00022842"/>
    </source>
</evidence>
<evidence type="ECO:0000259" key="13">
    <source>
        <dbReference type="PROSITE" id="PS51749"/>
    </source>
</evidence>
<keyword evidence="2 12" id="KW-0540">Nuclease</keyword>
<dbReference type="PROSITE" id="PS51749">
    <property type="entry name" value="HNH_CAS9"/>
    <property type="match status" value="1"/>
</dbReference>
<evidence type="ECO:0000256" key="9">
    <source>
        <dbReference type="ARBA" id="ARBA00023125"/>
    </source>
</evidence>
<feature type="active site" description="For RuvC-like nuclease domain" evidence="12">
    <location>
        <position position="8"/>
    </location>
</feature>
<dbReference type="Gene3D" id="1.10.30.50">
    <property type="match status" value="1"/>
</dbReference>
<feature type="binding site" evidence="12">
    <location>
        <position position="1081"/>
    </location>
    <ligand>
        <name>Mg(2+)</name>
        <dbReference type="ChEBI" id="CHEBI:18420"/>
        <label>2</label>
    </ligand>
</feature>
<dbReference type="EC" id="3.1.-.-" evidence="12"/>
<comment type="caution">
    <text evidence="14">The sequence shown here is derived from an EMBL/GenBank/DDBJ whole genome shotgun (WGS) entry which is preliminary data.</text>
</comment>
<dbReference type="GO" id="GO:0003677">
    <property type="term" value="F:DNA binding"/>
    <property type="evidence" value="ECO:0007669"/>
    <property type="project" value="UniProtKB-UniRule"/>
</dbReference>
<evidence type="ECO:0000256" key="4">
    <source>
        <dbReference type="ARBA" id="ARBA00022759"/>
    </source>
</evidence>
<evidence type="ECO:0000256" key="10">
    <source>
        <dbReference type="ARBA" id="ARBA00023211"/>
    </source>
</evidence>
<comment type="domain">
    <text evidence="12">Has 2 endonuclease domains. The discontinuous RuvC-like domain cleaves the target DNA noncomplementary to crRNA while the HNH nuclease domain cleaves the target DNA complementary to crRNA.</text>
</comment>
<dbReference type="GO" id="GO:0004519">
    <property type="term" value="F:endonuclease activity"/>
    <property type="evidence" value="ECO:0007669"/>
    <property type="project" value="UniProtKB-UniRule"/>
</dbReference>
<evidence type="ECO:0000256" key="12">
    <source>
        <dbReference type="HAMAP-Rule" id="MF_01480"/>
    </source>
</evidence>
<dbReference type="GO" id="GO:0016787">
    <property type="term" value="F:hydrolase activity"/>
    <property type="evidence" value="ECO:0007669"/>
    <property type="project" value="UniProtKB-KW"/>
</dbReference>
<dbReference type="OrthoDB" id="9777169at2"/>
<keyword evidence="4 12" id="KW-0255">Endonuclease</keyword>
<evidence type="ECO:0000313" key="14">
    <source>
        <dbReference type="EMBL" id="KPM33104.1"/>
    </source>
</evidence>
<protein>
    <recommendedName>
        <fullName evidence="12">CRISPR-associated endonuclease Cas9</fullName>
        <ecNumber evidence="12">3.1.-.-</ecNumber>
    </recommendedName>
</protein>
<feature type="active site" description="Proton acceptor for HNH nuclease domain" evidence="12">
    <location>
        <position position="883"/>
    </location>
</feature>
<keyword evidence="8 12" id="KW-0051">Antiviral defense</keyword>
<comment type="cofactor">
    <cofactor evidence="1 12">
        <name>Mg(2+)</name>
        <dbReference type="ChEBI" id="CHEBI:18420"/>
    </cofactor>
</comment>
<organism evidence="14 15">
    <name type="scientific">Croceitalea dokdonensis DOKDO 023</name>
    <dbReference type="NCBI Taxonomy" id="1300341"/>
    <lineage>
        <taxon>Bacteria</taxon>
        <taxon>Pseudomonadati</taxon>
        <taxon>Bacteroidota</taxon>
        <taxon>Flavobacteriia</taxon>
        <taxon>Flavobacteriales</taxon>
        <taxon>Flavobacteriaceae</taxon>
        <taxon>Croceitalea</taxon>
    </lineage>
</organism>
<proteinExistence type="inferred from homology"/>
<evidence type="ECO:0000256" key="8">
    <source>
        <dbReference type="ARBA" id="ARBA00023118"/>
    </source>
</evidence>
<sequence length="1504" mass="175320">MKRILGLDLGTNSIGWALIENDFNRKEGKIEALGSRIIPMSQDILGKFDSGVTVSQTAARTNYRGIRRLYQRDNLRRERLHRVLNILGFLPKHYAESIDFEDRLGQFKPETEVKLPYRKDSDDNYHFIFQESFNEMVEEFQFKNPSLFYTKANGEQSKIPYDWTLYYLRKKALSKKISKEELAWILLNFNQKRGYYQLRGEEEADSKDKLEEYHALKVSDVQATEDTNAKGTWYNVILENGWIYRRQSKDSLFDWKGKTREFIVTTSLEKGGAVKIDKEGNEKRSFRAVDSEKDWIAIKKKTENDLANAGTTVGVYIYETLLRNPDQKIRGKLIKTIERKYYLEELKAILAKQIQEHAELQNRSLYKDCIEELYQGNEAHKNNIKENGFDYLFLEDIIFYQRPLKSKKSTISNCPYESRVFIKDGKKEIQPIKCISKSNPIYQEFRLWQFIHNLKIYEKEAIDDGKTVINKDVTTEFLNTQEAYAALFEFLNDKAEISQNALLKYFKLSTNTHRWNNVEDKKYPCNETRSEFIKRLSKMDGIDLGKTLSPAFEKSLWHIIYSVKDKKQYVRALETFAMKNGLDINQFRENFEKFKPYDSAYGAYSEKALKKVLPLIRRGTYWKKDAIPAAVQERIVNIMKRIESVDFNLEKIENFADDDIPKQLLKSFAKGKDPMQGLNTYQACYAVYNRHSEVSDIQLWKSPEDITKYLDSFKQHSLRNPIVEQVVMETLRVVRDIWQYYGNGAKDFFSEIHVELGREMKNDKKTRERISKSITENENTNERIKNILKELMGDEALQGDIRPYSKGHQDILKLYEEGVFANAPETYKNIKIDDIEKIRKNNSPSKSDIVKYKLWLEQGYISPYTGSPIPLSRLFTTDYQIEHIIPRSRYFDDSMGNKIICESAVNEEKTNKTAYEFIKENAGRIIDLGQGKQVPLFDLEAYESHCRGYFKGNTKKLKFLLSEDIPEGFINRQLNDSRYISKVVTSLLSNVVREEGEQEATSKNLVPLVGTITSKLKKDWGLEAIWDDLIAPRFERMNQLTKSTDFRKEVIDGHGNRYFINTVPDDIKKGFSKKRIDHRHHALDALVIACTTKDHVNYITSLNTQRNNRSLVSKLRKIEEKTIKDKRTGQPKTIKIAKAYHKPWPNFTKETFEKLSKTVVSFKQNQRIINKTNNKTWGWEKVDGVMKKVLKKQEKRNWAIRKPIHKETYYGKVKGFDSPKGKITTATRKSLREITNERQLNTITDSGIKKILNNHLKTFIDESGKINFEPAFNQDGIDLLNKNIQQLNEGKNHQPIYKVRMYTHNTMFSVGDEGNKSTKYVIPESGTNLFFNVYWDEENNKRNFETVPLNRVIAFQKQTSHIPRKDRTDVPIDNTLGRFLFTLSPDDLVYLPTDEESESFTTFEIDSLNSKQVANIYKFVDGSGTTGNFVPAEAARVIANIKDKKVRSNFCKRNNLSDKQLIKNEFGLGSPQLKNQNSLDGRQIKSICWKLEINRLGKIIKVIK</sequence>
<keyword evidence="15" id="KW-1185">Reference proteome</keyword>
<evidence type="ECO:0000256" key="1">
    <source>
        <dbReference type="ARBA" id="ARBA00001946"/>
    </source>
</evidence>
<dbReference type="STRING" id="1300341.I595_6"/>
<reference evidence="14 15" key="1">
    <citation type="submission" date="2015-09" db="EMBL/GenBank/DDBJ databases">
        <title>Genome sequence of the marine flavobacterium Croceitalea dokdonensis DOKDO 023 that contains proton- and sodium-pumping rhodopsins.</title>
        <authorList>
            <person name="Kwon S.-K."/>
            <person name="Lee H.K."/>
            <person name="Kwak M.-J."/>
            <person name="Kim J.F."/>
        </authorList>
    </citation>
    <scope>NUCLEOTIDE SEQUENCE [LARGE SCALE GENOMIC DNA]</scope>
    <source>
        <strain evidence="14 15">DOKDO 023</strain>
    </source>
</reference>
<evidence type="ECO:0000256" key="7">
    <source>
        <dbReference type="ARBA" id="ARBA00022884"/>
    </source>
</evidence>
<dbReference type="Pfam" id="PF13395">
    <property type="entry name" value="HNH_4"/>
    <property type="match status" value="1"/>
</dbReference>
<dbReference type="InterPro" id="IPR033114">
    <property type="entry name" value="HNH_CAS9"/>
</dbReference>
<dbReference type="PATRIC" id="fig|1300341.3.peg.8"/>
<feature type="binding site" evidence="12">
    <location>
        <position position="759"/>
    </location>
    <ligand>
        <name>Mg(2+)</name>
        <dbReference type="ChEBI" id="CHEBI:18420"/>
        <label>2</label>
    </ligand>
</feature>
<feature type="binding site" evidence="12">
    <location>
        <position position="8"/>
    </location>
    <ligand>
        <name>Mg(2+)</name>
        <dbReference type="ChEBI" id="CHEBI:18420"/>
        <label>2</label>
    </ligand>
</feature>
<keyword evidence="5 12" id="KW-0378">Hydrolase</keyword>
<dbReference type="Proteomes" id="UP000050280">
    <property type="component" value="Unassembled WGS sequence"/>
</dbReference>
<dbReference type="GO" id="GO:0051607">
    <property type="term" value="P:defense response to virus"/>
    <property type="evidence" value="ECO:0007669"/>
    <property type="project" value="UniProtKB-UniRule"/>
</dbReference>
<feature type="domain" description="HNH Cas9-type" evidence="13">
    <location>
        <begin position="805"/>
        <end position="974"/>
    </location>
</feature>
<dbReference type="InterPro" id="IPR036397">
    <property type="entry name" value="RNaseH_sf"/>
</dbReference>
<dbReference type="HAMAP" id="MF_01480">
    <property type="entry name" value="Cas9"/>
    <property type="match status" value="1"/>
</dbReference>
<comment type="function">
    <text evidence="12">CRISPR (clustered regularly interspaced short palindromic repeat) is an adaptive immune system that provides protection against mobile genetic elements (viruses, transposable elements and conjugative plasmids). CRISPR clusters contain spacers, sequences complementary to antecedent mobile elements, and target invading nucleic acids. CRISPR clusters are transcribed and processed into CRISPR RNA (crRNA). In type II CRISPR systems correct processing of pre-crRNA requires a trans-encoded small RNA (tracrRNA), endogenous ribonuclease 3 (rnc) and this protein. The tracrRNA serves as a guide for ribonuclease 3-aided processing of pre-crRNA. Subsequently Cas9/crRNA/tracrRNA endonucleolytically cleaves linear or circular dsDNA target complementary to the spacer; Cas9 is inactive in the absence of the 2 guide RNAs (gRNA). Cas9 recognizes the protospacer adjacent motif (PAM) in the CRISPR repeat sequences to help distinguish self versus nonself, as targets within the bacterial CRISPR locus do not have PAMs. PAM recognition is also required for catalytic activity.</text>
</comment>
<dbReference type="GO" id="GO:0043571">
    <property type="term" value="P:maintenance of CRISPR repeat elements"/>
    <property type="evidence" value="ECO:0007669"/>
    <property type="project" value="UniProtKB-UniRule"/>
</dbReference>
<feature type="binding site" evidence="12">
    <location>
        <position position="759"/>
    </location>
    <ligand>
        <name>Mg(2+)</name>
        <dbReference type="ChEBI" id="CHEBI:18420"/>
        <label>1</label>
    </ligand>
</feature>
<dbReference type="GO" id="GO:0046872">
    <property type="term" value="F:metal ion binding"/>
    <property type="evidence" value="ECO:0007669"/>
    <property type="project" value="UniProtKB-UniRule"/>
</dbReference>
<feature type="binding site" evidence="12">
    <location>
        <position position="755"/>
    </location>
    <ligand>
        <name>Mg(2+)</name>
        <dbReference type="ChEBI" id="CHEBI:18420"/>
        <label>1</label>
    </ligand>
</feature>
<keyword evidence="10" id="KW-0464">Manganese</keyword>
<accession>A0A0P7AYC1</accession>
<evidence type="ECO:0000256" key="11">
    <source>
        <dbReference type="ARBA" id="ARBA00046380"/>
    </source>
</evidence>
<keyword evidence="9 12" id="KW-0238">DNA-binding</keyword>
<comment type="subunit">
    <text evidence="11 12">Monomer. Binds crRNA and tracrRNA.</text>
</comment>